<keyword evidence="3 7" id="KW-0592">Phosphate transport</keyword>
<dbReference type="Proteomes" id="UP000288168">
    <property type="component" value="Unassembled WGS sequence"/>
</dbReference>
<dbReference type="OrthoDB" id="260807at2759"/>
<keyword evidence="6 7" id="KW-0472">Membrane</keyword>
<feature type="compositionally biased region" description="Basic and acidic residues" evidence="8">
    <location>
        <begin position="292"/>
        <end position="306"/>
    </location>
</feature>
<comment type="similarity">
    <text evidence="7">Belongs to the inorganic phosphate transporter (PiT) (TC 2.A.20) family.</text>
</comment>
<evidence type="ECO:0000256" key="6">
    <source>
        <dbReference type="ARBA" id="ARBA00023136"/>
    </source>
</evidence>
<feature type="region of interest" description="Disordered" evidence="8">
    <location>
        <begin position="292"/>
        <end position="365"/>
    </location>
</feature>
<keyword evidence="2 7" id="KW-0813">Transport</keyword>
<name>A0A428P4U0_9HYPO</name>
<comment type="caution">
    <text evidence="9">The sequence shown here is derived from an EMBL/GenBank/DDBJ whole genome shotgun (WGS) entry which is preliminary data.</text>
</comment>
<keyword evidence="5 7" id="KW-1133">Transmembrane helix</keyword>
<feature type="transmembrane region" description="Helical" evidence="7">
    <location>
        <begin position="185"/>
        <end position="203"/>
    </location>
</feature>
<evidence type="ECO:0000256" key="2">
    <source>
        <dbReference type="ARBA" id="ARBA00022448"/>
    </source>
</evidence>
<dbReference type="GO" id="GO:0016020">
    <property type="term" value="C:membrane"/>
    <property type="evidence" value="ECO:0007669"/>
    <property type="project" value="UniProtKB-SubCell"/>
</dbReference>
<accession>A0A428P4U0</accession>
<feature type="transmembrane region" description="Helical" evidence="7">
    <location>
        <begin position="517"/>
        <end position="535"/>
    </location>
</feature>
<comment type="function">
    <text evidence="7">Sodium-phosphate symporter.</text>
</comment>
<evidence type="ECO:0000313" key="10">
    <source>
        <dbReference type="Proteomes" id="UP000288168"/>
    </source>
</evidence>
<dbReference type="STRING" id="1325734.A0A428P4U0"/>
<evidence type="ECO:0000256" key="5">
    <source>
        <dbReference type="ARBA" id="ARBA00022989"/>
    </source>
</evidence>
<feature type="transmembrane region" description="Helical" evidence="7">
    <location>
        <begin position="215"/>
        <end position="238"/>
    </location>
</feature>
<feature type="transmembrane region" description="Helical" evidence="7">
    <location>
        <begin position="85"/>
        <end position="105"/>
    </location>
</feature>
<dbReference type="InterPro" id="IPR001204">
    <property type="entry name" value="Phos_transporter"/>
</dbReference>
<evidence type="ECO:0000256" key="8">
    <source>
        <dbReference type="SAM" id="MobiDB-lite"/>
    </source>
</evidence>
<sequence length="597" mass="64596">MAVLQRYDWILAITSIAFCCSSFGNGANDVANSYATSVAARSLTMPQVGFLSMITEFVGAVALGKRVTGTIKNDIINLDHFVPTPSVLMLVMGCAELGSATWLLVATKMGFPVSTTQTVVGALVGAGIGSQAQVTWRWADGSVSQVAASWAIAPLISAGFSALLFGTLKFFILERQNSFEKALRAIPIYLAFTGAVLALFITIEAPSAPSLEELGAGTAIGIILGVFFGVLLIAYVFFVPYFHRVVVKNDVRIRPWHIPLGPLLWREDPPLYFPGKGDSMVVDYYESAHEKNEQDEHAFGDPENPLKGHVNPSDSAEQKAVADTHNGHGADSTHDDTTVTSGAQNLTGLEELERGDAPGMRRRRRVRHVEPEERWLVPVRHLPIYHPRRLSNLAKYCMLQGVTRDCVTHASQALADVHRKAKRYDNRVEHLWTYAQVASAMMMSIAHGSNDVANAVGPWVASYQTFRTGIVEEDSDTPTWILVVAGFLLGAGFWFMGHHIVKALGNKITQLSPTRGYAMELGAAITVLLASRLGLPVSTTQCLTGGVVGVALMNGDVGAVNWRQLVWIFSGWVLTLPSAGLIAGLLTVMALNAPQFG</sequence>
<feature type="transmembrane region" description="Helical" evidence="7">
    <location>
        <begin position="479"/>
        <end position="496"/>
    </location>
</feature>
<feature type="transmembrane region" description="Helical" evidence="7">
    <location>
        <begin position="147"/>
        <end position="173"/>
    </location>
</feature>
<evidence type="ECO:0000256" key="7">
    <source>
        <dbReference type="RuleBase" id="RU363058"/>
    </source>
</evidence>
<comment type="subcellular location">
    <subcellularLocation>
        <location evidence="1 7">Membrane</location>
        <topology evidence="1 7">Multi-pass membrane protein</topology>
    </subcellularLocation>
</comment>
<dbReference type="Pfam" id="PF01384">
    <property type="entry name" value="PHO4"/>
    <property type="match status" value="1"/>
</dbReference>
<protein>
    <recommendedName>
        <fullName evidence="7">Phosphate transporter</fullName>
    </recommendedName>
</protein>
<feature type="transmembrane region" description="Helical" evidence="7">
    <location>
        <begin position="44"/>
        <end position="64"/>
    </location>
</feature>
<evidence type="ECO:0000313" key="9">
    <source>
        <dbReference type="EMBL" id="RSL48026.1"/>
    </source>
</evidence>
<dbReference type="GO" id="GO:0035435">
    <property type="term" value="P:phosphate ion transmembrane transport"/>
    <property type="evidence" value="ECO:0007669"/>
    <property type="project" value="TreeGrafter"/>
</dbReference>
<evidence type="ECO:0000256" key="3">
    <source>
        <dbReference type="ARBA" id="ARBA00022592"/>
    </source>
</evidence>
<dbReference type="EMBL" id="NKCI01000205">
    <property type="protein sequence ID" value="RSL48026.1"/>
    <property type="molecule type" value="Genomic_DNA"/>
</dbReference>
<reference evidence="9 10" key="1">
    <citation type="submission" date="2017-06" db="EMBL/GenBank/DDBJ databases">
        <title>Comparative genomic analysis of Ambrosia Fusariam Clade fungi.</title>
        <authorList>
            <person name="Stajich J.E."/>
            <person name="Carrillo J."/>
            <person name="Kijimoto T."/>
            <person name="Eskalen A."/>
            <person name="O'Donnell K."/>
            <person name="Kasson M."/>
        </authorList>
    </citation>
    <scope>NUCLEOTIDE SEQUENCE [LARGE SCALE GENOMIC DNA]</scope>
    <source>
        <strain evidence="9 10">NRRL62584</strain>
    </source>
</reference>
<dbReference type="PANTHER" id="PTHR11101:SF55">
    <property type="entry name" value="PHOSPHATE TRANSPORTER"/>
    <property type="match status" value="1"/>
</dbReference>
<keyword evidence="10" id="KW-1185">Reference proteome</keyword>
<feature type="compositionally biased region" description="Basic and acidic residues" evidence="8">
    <location>
        <begin position="316"/>
        <end position="337"/>
    </location>
</feature>
<evidence type="ECO:0000256" key="4">
    <source>
        <dbReference type="ARBA" id="ARBA00022692"/>
    </source>
</evidence>
<dbReference type="GO" id="GO:0005315">
    <property type="term" value="F:phosphate transmembrane transporter activity"/>
    <property type="evidence" value="ECO:0007669"/>
    <property type="project" value="InterPro"/>
</dbReference>
<dbReference type="PANTHER" id="PTHR11101">
    <property type="entry name" value="PHOSPHATE TRANSPORTER"/>
    <property type="match status" value="1"/>
</dbReference>
<feature type="transmembrane region" description="Helical" evidence="7">
    <location>
        <begin position="565"/>
        <end position="591"/>
    </location>
</feature>
<keyword evidence="4 7" id="KW-0812">Transmembrane</keyword>
<organism evidence="9 10">
    <name type="scientific">Fusarium duplospermum</name>
    <dbReference type="NCBI Taxonomy" id="1325734"/>
    <lineage>
        <taxon>Eukaryota</taxon>
        <taxon>Fungi</taxon>
        <taxon>Dikarya</taxon>
        <taxon>Ascomycota</taxon>
        <taxon>Pezizomycotina</taxon>
        <taxon>Sordariomycetes</taxon>
        <taxon>Hypocreomycetidae</taxon>
        <taxon>Hypocreales</taxon>
        <taxon>Nectriaceae</taxon>
        <taxon>Fusarium</taxon>
        <taxon>Fusarium solani species complex</taxon>
    </lineage>
</organism>
<feature type="compositionally biased region" description="Polar residues" evidence="8">
    <location>
        <begin position="338"/>
        <end position="347"/>
    </location>
</feature>
<proteinExistence type="inferred from homology"/>
<gene>
    <name evidence="9" type="ORF">CEP54_013105</name>
</gene>
<evidence type="ECO:0000256" key="1">
    <source>
        <dbReference type="ARBA" id="ARBA00004141"/>
    </source>
</evidence>
<feature type="transmembrane region" description="Helical" evidence="7">
    <location>
        <begin position="7"/>
        <end position="24"/>
    </location>
</feature>
<dbReference type="AlphaFoldDB" id="A0A428P4U0"/>